<keyword evidence="1" id="KW-0732">Signal</keyword>
<accession>A0A8R1E6J9</accession>
<dbReference type="Proteomes" id="UP000005237">
    <property type="component" value="Unassembled WGS sequence"/>
</dbReference>
<feature type="signal peptide" evidence="1">
    <location>
        <begin position="1"/>
        <end position="16"/>
    </location>
</feature>
<dbReference type="AlphaFoldDB" id="A0A8R1E6J9"/>
<feature type="chain" id="PRO_5035825450" evidence="1">
    <location>
        <begin position="17"/>
        <end position="138"/>
    </location>
</feature>
<name>A0A8R1E6J9_CAEJA</name>
<evidence type="ECO:0000256" key="1">
    <source>
        <dbReference type="SAM" id="SignalP"/>
    </source>
</evidence>
<proteinExistence type="predicted"/>
<sequence length="138" mass="15708">MFRPICWLLLIFNVSANYLVTNGYSFSTECPLKNADTTNKMDKTFRFSTVCPPTTVRSDSLSSTAPDMMNKTFRFSTVCRPNAAATKNLNVDSRELEKNLGEAHREYRIQFKGITDMQEVIGINEVFTRAEEDCESIL</sequence>
<organism evidence="2 3">
    <name type="scientific">Caenorhabditis japonica</name>
    <dbReference type="NCBI Taxonomy" id="281687"/>
    <lineage>
        <taxon>Eukaryota</taxon>
        <taxon>Metazoa</taxon>
        <taxon>Ecdysozoa</taxon>
        <taxon>Nematoda</taxon>
        <taxon>Chromadorea</taxon>
        <taxon>Rhabditida</taxon>
        <taxon>Rhabditina</taxon>
        <taxon>Rhabditomorpha</taxon>
        <taxon>Rhabditoidea</taxon>
        <taxon>Rhabditidae</taxon>
        <taxon>Peloderinae</taxon>
        <taxon>Caenorhabditis</taxon>
    </lineage>
</organism>
<reference evidence="2" key="2">
    <citation type="submission" date="2022-06" db="UniProtKB">
        <authorList>
            <consortium name="EnsemblMetazoa"/>
        </authorList>
    </citation>
    <scope>IDENTIFICATION</scope>
    <source>
        <strain evidence="2">DF5081</strain>
    </source>
</reference>
<evidence type="ECO:0000313" key="2">
    <source>
        <dbReference type="EnsemblMetazoa" id="CJA20906c.1"/>
    </source>
</evidence>
<dbReference type="EnsemblMetazoa" id="CJA20906c.1">
    <property type="protein sequence ID" value="CJA20906c.1"/>
    <property type="gene ID" value="WBGene00176478"/>
</dbReference>
<reference evidence="3" key="1">
    <citation type="submission" date="2010-08" db="EMBL/GenBank/DDBJ databases">
        <authorList>
            <consortium name="Caenorhabditis japonica Sequencing Consortium"/>
            <person name="Wilson R.K."/>
        </authorList>
    </citation>
    <scope>NUCLEOTIDE SEQUENCE [LARGE SCALE GENOMIC DNA]</scope>
    <source>
        <strain evidence="3">DF5081</strain>
    </source>
</reference>
<evidence type="ECO:0000313" key="3">
    <source>
        <dbReference type="Proteomes" id="UP000005237"/>
    </source>
</evidence>
<protein>
    <submittedName>
        <fullName evidence="2">Uncharacterized protein</fullName>
    </submittedName>
</protein>
<keyword evidence="3" id="KW-1185">Reference proteome</keyword>